<organism evidence="1 2">
    <name type="scientific">Acer saccharum</name>
    <name type="common">Sugar maple</name>
    <dbReference type="NCBI Taxonomy" id="4024"/>
    <lineage>
        <taxon>Eukaryota</taxon>
        <taxon>Viridiplantae</taxon>
        <taxon>Streptophyta</taxon>
        <taxon>Embryophyta</taxon>
        <taxon>Tracheophyta</taxon>
        <taxon>Spermatophyta</taxon>
        <taxon>Magnoliopsida</taxon>
        <taxon>eudicotyledons</taxon>
        <taxon>Gunneridae</taxon>
        <taxon>Pentapetalae</taxon>
        <taxon>rosids</taxon>
        <taxon>malvids</taxon>
        <taxon>Sapindales</taxon>
        <taxon>Sapindaceae</taxon>
        <taxon>Hippocastanoideae</taxon>
        <taxon>Acereae</taxon>
        <taxon>Acer</taxon>
    </lineage>
</organism>
<dbReference type="Proteomes" id="UP001168877">
    <property type="component" value="Unassembled WGS sequence"/>
</dbReference>
<dbReference type="InterPro" id="IPR021109">
    <property type="entry name" value="Peptidase_aspartic_dom_sf"/>
</dbReference>
<dbReference type="AlphaFoldDB" id="A0AA39VQP1"/>
<name>A0AA39VQP1_ACESA</name>
<reference evidence="1" key="1">
    <citation type="journal article" date="2022" name="Plant J.">
        <title>Strategies of tolerance reflected in two North American maple genomes.</title>
        <authorList>
            <person name="McEvoy S.L."/>
            <person name="Sezen U.U."/>
            <person name="Trouern-Trend A."/>
            <person name="McMahon S.M."/>
            <person name="Schaberg P.G."/>
            <person name="Yang J."/>
            <person name="Wegrzyn J.L."/>
            <person name="Swenson N.G."/>
        </authorList>
    </citation>
    <scope>NUCLEOTIDE SEQUENCE</scope>
    <source>
        <strain evidence="1">NS2018</strain>
    </source>
</reference>
<dbReference type="Gene3D" id="2.40.70.10">
    <property type="entry name" value="Acid Proteases"/>
    <property type="match status" value="1"/>
</dbReference>
<keyword evidence="2" id="KW-1185">Reference proteome</keyword>
<accession>A0AA39VQP1</accession>
<sequence length="152" mass="17102">MEALRFVNVVEQRKLWWAIYTGLGLAVSNEYDELANSKQKNTLLNSDPQKRFPRKLESPGILSTWRNAILQGSYNSNIGEYDSFHPRLYDSLEAKMLKAVGSRTVMDLGNKGRICFKARKTALPSIAFHFGGGAKLNFPSMNSFITVGIKKI</sequence>
<reference evidence="1" key="2">
    <citation type="submission" date="2023-06" db="EMBL/GenBank/DDBJ databases">
        <authorList>
            <person name="Swenson N.G."/>
            <person name="Wegrzyn J.L."/>
            <person name="Mcevoy S.L."/>
        </authorList>
    </citation>
    <scope>NUCLEOTIDE SEQUENCE</scope>
    <source>
        <strain evidence="1">NS2018</strain>
        <tissue evidence="1">Leaf</tissue>
    </source>
</reference>
<proteinExistence type="predicted"/>
<protein>
    <submittedName>
        <fullName evidence="1">Uncharacterized protein</fullName>
    </submittedName>
</protein>
<gene>
    <name evidence="1" type="ORF">LWI29_014286</name>
</gene>
<evidence type="ECO:0000313" key="1">
    <source>
        <dbReference type="EMBL" id="KAK0589435.1"/>
    </source>
</evidence>
<dbReference type="EMBL" id="JAUESC010000381">
    <property type="protein sequence ID" value="KAK0589435.1"/>
    <property type="molecule type" value="Genomic_DNA"/>
</dbReference>
<comment type="caution">
    <text evidence="1">The sequence shown here is derived from an EMBL/GenBank/DDBJ whole genome shotgun (WGS) entry which is preliminary data.</text>
</comment>
<evidence type="ECO:0000313" key="2">
    <source>
        <dbReference type="Proteomes" id="UP001168877"/>
    </source>
</evidence>